<dbReference type="Gene3D" id="1.10.630.10">
    <property type="entry name" value="Cytochrome P450"/>
    <property type="match status" value="1"/>
</dbReference>
<feature type="compositionally biased region" description="Basic and acidic residues" evidence="13">
    <location>
        <begin position="1"/>
        <end position="22"/>
    </location>
</feature>
<evidence type="ECO:0000256" key="6">
    <source>
        <dbReference type="ARBA" id="ARBA00022989"/>
    </source>
</evidence>
<evidence type="ECO:0000256" key="7">
    <source>
        <dbReference type="ARBA" id="ARBA00023002"/>
    </source>
</evidence>
<evidence type="ECO:0000256" key="10">
    <source>
        <dbReference type="ARBA" id="ARBA00023136"/>
    </source>
</evidence>
<comment type="similarity">
    <text evidence="2 12">Belongs to the cytochrome P450 family.</text>
</comment>
<organism evidence="15 16">
    <name type="scientific">Cinnamomum micranthum f. kanehirae</name>
    <dbReference type="NCBI Taxonomy" id="337451"/>
    <lineage>
        <taxon>Eukaryota</taxon>
        <taxon>Viridiplantae</taxon>
        <taxon>Streptophyta</taxon>
        <taxon>Embryophyta</taxon>
        <taxon>Tracheophyta</taxon>
        <taxon>Spermatophyta</taxon>
        <taxon>Magnoliopsida</taxon>
        <taxon>Magnoliidae</taxon>
        <taxon>Laurales</taxon>
        <taxon>Lauraceae</taxon>
        <taxon>Cinnamomum</taxon>
    </lineage>
</organism>
<keyword evidence="8 11" id="KW-0408">Iron</keyword>
<evidence type="ECO:0000256" key="2">
    <source>
        <dbReference type="ARBA" id="ARBA00010617"/>
    </source>
</evidence>
<evidence type="ECO:0000256" key="1">
    <source>
        <dbReference type="ARBA" id="ARBA00004370"/>
    </source>
</evidence>
<dbReference type="InterPro" id="IPR001128">
    <property type="entry name" value="Cyt_P450"/>
</dbReference>
<dbReference type="CDD" id="cd20640">
    <property type="entry name" value="CYP714"/>
    <property type="match status" value="1"/>
</dbReference>
<dbReference type="GO" id="GO:0020037">
    <property type="term" value="F:heme binding"/>
    <property type="evidence" value="ECO:0007669"/>
    <property type="project" value="InterPro"/>
</dbReference>
<dbReference type="InterPro" id="IPR036396">
    <property type="entry name" value="Cyt_P450_sf"/>
</dbReference>
<keyword evidence="6 14" id="KW-1133">Transmembrane helix</keyword>
<dbReference type="InterPro" id="IPR017972">
    <property type="entry name" value="Cyt_P450_CS"/>
</dbReference>
<dbReference type="PRINTS" id="PR00385">
    <property type="entry name" value="P450"/>
</dbReference>
<dbReference type="Pfam" id="PF00067">
    <property type="entry name" value="p450"/>
    <property type="match status" value="1"/>
</dbReference>
<dbReference type="PROSITE" id="PS00086">
    <property type="entry name" value="CYTOCHROME_P450"/>
    <property type="match status" value="1"/>
</dbReference>
<accession>A0A443NKT8</accession>
<keyword evidence="10 14" id="KW-0472">Membrane</keyword>
<dbReference type="EMBL" id="QPKB01000003">
    <property type="protein sequence ID" value="RWR79101.1"/>
    <property type="molecule type" value="Genomic_DNA"/>
</dbReference>
<evidence type="ECO:0000313" key="15">
    <source>
        <dbReference type="EMBL" id="RWR79101.1"/>
    </source>
</evidence>
<sequence length="559" mass="63316">MQERETAKESNPHTDTETRDMHINNTARDRKTRVRMEEVSGTSVSKVAMKVVISLTLVGLCSTAVYLYCILWKKPQRIREKLRRQGIRGPKPSFFYGNIKEMEKIVAEENKEASANSGHVAHNYAAALFPYFERWRKQYGPIFQYSTGNILLLYVSHPGLVKEISLHKSLDLGKPRYMQKERGPLFGNGILTSNGPLWAHQRKIIGPELFMDKVKSMVDLMIESTFPLLKSWESRIENEGGTGDIKIDEDLRSFSADVISRACFGSSYSKGKEIFVRLRALQQAMSKPSLLIIPGMRYIPTKNNRKIWKLEREIHSLILKVVKEHKEESIATSEKDLLQCILEGANASQIRSDLADSFVVDNCKNIYFAGHEMTSVTATWSLMLLALKPGWQARVRDEMAVVCGGLLPDADKIRKMKTLTMVIQETLRLYPPAPFVEREALQSLDYCGIEIPEGMNLWIPILTMLHDPELWGSDAHEFNPERFSHGIANACKLPHVYMPFGIGARSCLGQNFAMVELKIVLSLILSKFSFSLSPSYRHSPAFRLTVEPGHGVNLLISKV</sequence>
<dbReference type="SUPFAM" id="SSF48264">
    <property type="entry name" value="Cytochrome P450"/>
    <property type="match status" value="1"/>
</dbReference>
<dbReference type="Proteomes" id="UP000283530">
    <property type="component" value="Unassembled WGS sequence"/>
</dbReference>
<evidence type="ECO:0000256" key="13">
    <source>
        <dbReference type="SAM" id="MobiDB-lite"/>
    </source>
</evidence>
<keyword evidence="4 14" id="KW-0812">Transmembrane</keyword>
<dbReference type="GO" id="GO:0005506">
    <property type="term" value="F:iron ion binding"/>
    <property type="evidence" value="ECO:0007669"/>
    <property type="project" value="InterPro"/>
</dbReference>
<evidence type="ECO:0000256" key="5">
    <source>
        <dbReference type="ARBA" id="ARBA00022723"/>
    </source>
</evidence>
<dbReference type="InterPro" id="IPR050665">
    <property type="entry name" value="Cytochrome_P450_Monooxygen"/>
</dbReference>
<keyword evidence="16" id="KW-1185">Reference proteome</keyword>
<proteinExistence type="inferred from homology"/>
<evidence type="ECO:0000313" key="16">
    <source>
        <dbReference type="Proteomes" id="UP000283530"/>
    </source>
</evidence>
<comment type="subcellular location">
    <subcellularLocation>
        <location evidence="1">Membrane</location>
    </subcellularLocation>
</comment>
<dbReference type="GO" id="GO:0016705">
    <property type="term" value="F:oxidoreductase activity, acting on paired donors, with incorporation or reduction of molecular oxygen"/>
    <property type="evidence" value="ECO:0007669"/>
    <property type="project" value="InterPro"/>
</dbReference>
<dbReference type="PRINTS" id="PR00463">
    <property type="entry name" value="EP450I"/>
</dbReference>
<keyword evidence="3 11" id="KW-0349">Heme</keyword>
<dbReference type="PANTHER" id="PTHR24282:SF196">
    <property type="entry name" value="CYTOCHROME P450 714C2"/>
    <property type="match status" value="1"/>
</dbReference>
<reference evidence="15 16" key="1">
    <citation type="journal article" date="2019" name="Nat. Plants">
        <title>Stout camphor tree genome fills gaps in understanding of flowering plant genome evolution.</title>
        <authorList>
            <person name="Chaw S.M."/>
            <person name="Liu Y.C."/>
            <person name="Wu Y.W."/>
            <person name="Wang H.Y."/>
            <person name="Lin C.I."/>
            <person name="Wu C.S."/>
            <person name="Ke H.M."/>
            <person name="Chang L.Y."/>
            <person name="Hsu C.Y."/>
            <person name="Yang H.T."/>
            <person name="Sudianto E."/>
            <person name="Hsu M.H."/>
            <person name="Wu K.P."/>
            <person name="Wang L.N."/>
            <person name="Leebens-Mack J.H."/>
            <person name="Tsai I.J."/>
        </authorList>
    </citation>
    <scope>NUCLEOTIDE SEQUENCE [LARGE SCALE GENOMIC DNA]</scope>
    <source>
        <strain evidence="16">cv. Chaw 1501</strain>
        <tissue evidence="15">Young leaves</tissue>
    </source>
</reference>
<comment type="cofactor">
    <cofactor evidence="11">
        <name>heme</name>
        <dbReference type="ChEBI" id="CHEBI:30413"/>
    </cofactor>
</comment>
<evidence type="ECO:0000256" key="12">
    <source>
        <dbReference type="RuleBase" id="RU000461"/>
    </source>
</evidence>
<protein>
    <submittedName>
        <fullName evidence="15">Cytochrome P450 714C2-like protein</fullName>
    </submittedName>
</protein>
<dbReference type="InterPro" id="IPR002401">
    <property type="entry name" value="Cyt_P450_E_grp-I"/>
</dbReference>
<evidence type="ECO:0000256" key="3">
    <source>
        <dbReference type="ARBA" id="ARBA00022617"/>
    </source>
</evidence>
<evidence type="ECO:0000256" key="14">
    <source>
        <dbReference type="SAM" id="Phobius"/>
    </source>
</evidence>
<keyword evidence="9 12" id="KW-0503">Monooxygenase</keyword>
<dbReference type="GO" id="GO:0004497">
    <property type="term" value="F:monooxygenase activity"/>
    <property type="evidence" value="ECO:0007669"/>
    <property type="project" value="UniProtKB-KW"/>
</dbReference>
<dbReference type="PANTHER" id="PTHR24282">
    <property type="entry name" value="CYTOCHROME P450 FAMILY MEMBER"/>
    <property type="match status" value="1"/>
</dbReference>
<keyword evidence="5 11" id="KW-0479">Metal-binding</keyword>
<gene>
    <name evidence="15" type="ORF">CKAN_00765900</name>
</gene>
<name>A0A443NKT8_9MAGN</name>
<evidence type="ECO:0000256" key="11">
    <source>
        <dbReference type="PIRSR" id="PIRSR602401-1"/>
    </source>
</evidence>
<comment type="caution">
    <text evidence="15">The sequence shown here is derived from an EMBL/GenBank/DDBJ whole genome shotgun (WGS) entry which is preliminary data.</text>
</comment>
<dbReference type="AlphaFoldDB" id="A0A443NKT8"/>
<feature type="region of interest" description="Disordered" evidence="13">
    <location>
        <begin position="1"/>
        <end position="37"/>
    </location>
</feature>
<evidence type="ECO:0000256" key="9">
    <source>
        <dbReference type="ARBA" id="ARBA00023033"/>
    </source>
</evidence>
<dbReference type="STRING" id="337451.A0A443NKT8"/>
<feature type="binding site" description="axial binding residue" evidence="11">
    <location>
        <position position="507"/>
    </location>
    <ligand>
        <name>heme</name>
        <dbReference type="ChEBI" id="CHEBI:30413"/>
    </ligand>
    <ligandPart>
        <name>Fe</name>
        <dbReference type="ChEBI" id="CHEBI:18248"/>
    </ligandPart>
</feature>
<dbReference type="GO" id="GO:0016020">
    <property type="term" value="C:membrane"/>
    <property type="evidence" value="ECO:0007669"/>
    <property type="project" value="UniProtKB-SubCell"/>
</dbReference>
<dbReference type="OrthoDB" id="1470350at2759"/>
<evidence type="ECO:0000256" key="8">
    <source>
        <dbReference type="ARBA" id="ARBA00023004"/>
    </source>
</evidence>
<keyword evidence="7 12" id="KW-0560">Oxidoreductase</keyword>
<feature type="transmembrane region" description="Helical" evidence="14">
    <location>
        <begin position="51"/>
        <end position="71"/>
    </location>
</feature>
<evidence type="ECO:0000256" key="4">
    <source>
        <dbReference type="ARBA" id="ARBA00022692"/>
    </source>
</evidence>